<proteinExistence type="predicted"/>
<evidence type="ECO:0000313" key="2">
    <source>
        <dbReference type="Proteomes" id="UP000033140"/>
    </source>
</evidence>
<organism evidence="1 2">
    <name type="scientific">Saitoella complicata (strain BCRC 22490 / CBS 7301 / JCM 7358 / NBRC 10748 / NRRL Y-17804)</name>
    <dbReference type="NCBI Taxonomy" id="698492"/>
    <lineage>
        <taxon>Eukaryota</taxon>
        <taxon>Fungi</taxon>
        <taxon>Dikarya</taxon>
        <taxon>Ascomycota</taxon>
        <taxon>Taphrinomycotina</taxon>
        <taxon>Taphrinomycotina incertae sedis</taxon>
        <taxon>Saitoella</taxon>
    </lineage>
</organism>
<name>A0A0E9NNQ5_SAICN</name>
<dbReference type="AlphaFoldDB" id="A0A0E9NNQ5"/>
<gene>
    <name evidence="1" type="ORF">G7K_5167-t1</name>
</gene>
<reference evidence="1 2" key="3">
    <citation type="journal article" date="2015" name="Genome Announc.">
        <title>Draft Genome Sequence of the Archiascomycetous Yeast Saitoella complicata.</title>
        <authorList>
            <person name="Yamauchi K."/>
            <person name="Kondo S."/>
            <person name="Hamamoto M."/>
            <person name="Takahashi Y."/>
            <person name="Ogura Y."/>
            <person name="Hayashi T."/>
            <person name="Nishida H."/>
        </authorList>
    </citation>
    <scope>NUCLEOTIDE SEQUENCE [LARGE SCALE GENOMIC DNA]</scope>
    <source>
        <strain evidence="1 2">NRRL Y-17804</strain>
    </source>
</reference>
<protein>
    <submittedName>
        <fullName evidence="1">Uncharacterized protein</fullName>
    </submittedName>
</protein>
<dbReference type="Proteomes" id="UP000033140">
    <property type="component" value="Unassembled WGS sequence"/>
</dbReference>
<reference evidence="1 2" key="2">
    <citation type="journal article" date="2014" name="J. Gen. Appl. Microbiol.">
        <title>The early diverging ascomycetous budding yeast Saitoella complicata has three histone deacetylases belonging to the Clr6, Hos2, and Rpd3 lineages.</title>
        <authorList>
            <person name="Nishida H."/>
            <person name="Matsumoto T."/>
            <person name="Kondo S."/>
            <person name="Hamamoto M."/>
            <person name="Yoshikawa H."/>
        </authorList>
    </citation>
    <scope>NUCLEOTIDE SEQUENCE [LARGE SCALE GENOMIC DNA]</scope>
    <source>
        <strain evidence="1 2">NRRL Y-17804</strain>
    </source>
</reference>
<comment type="caution">
    <text evidence="1">The sequence shown here is derived from an EMBL/GenBank/DDBJ whole genome shotgun (WGS) entry which is preliminary data.</text>
</comment>
<reference evidence="1 2" key="1">
    <citation type="journal article" date="2011" name="J. Gen. Appl. Microbiol.">
        <title>Draft genome sequencing of the enigmatic yeast Saitoella complicata.</title>
        <authorList>
            <person name="Nishida H."/>
            <person name="Hamamoto M."/>
            <person name="Sugiyama J."/>
        </authorList>
    </citation>
    <scope>NUCLEOTIDE SEQUENCE [LARGE SCALE GENOMIC DNA]</scope>
    <source>
        <strain evidence="1 2">NRRL Y-17804</strain>
    </source>
</reference>
<accession>A0A0E9NNQ5</accession>
<sequence>MAIPSLWDFFLQGNKPFLTFGTKALNNSQIIQEKLAHMTKTPLLLNFRSHKIHPKHIPSQKNAIIIQSYHQA</sequence>
<keyword evidence="2" id="KW-1185">Reference proteome</keyword>
<dbReference type="EMBL" id="BACD03000040">
    <property type="protein sequence ID" value="GAO51055.1"/>
    <property type="molecule type" value="Genomic_DNA"/>
</dbReference>
<evidence type="ECO:0000313" key="1">
    <source>
        <dbReference type="EMBL" id="GAO51055.1"/>
    </source>
</evidence>